<evidence type="ECO:0000256" key="3">
    <source>
        <dbReference type="ARBA" id="ARBA00017144"/>
    </source>
</evidence>
<dbReference type="InterPro" id="IPR027417">
    <property type="entry name" value="P-loop_NTPase"/>
</dbReference>
<keyword evidence="13" id="KW-1185">Reference proteome</keyword>
<dbReference type="NCBIfam" id="TIGR00041">
    <property type="entry name" value="DTMP_kinase"/>
    <property type="match status" value="1"/>
</dbReference>
<dbReference type="Gene3D" id="3.40.50.300">
    <property type="entry name" value="P-loop containing nucleotide triphosphate hydrolases"/>
    <property type="match status" value="1"/>
</dbReference>
<evidence type="ECO:0000259" key="11">
    <source>
        <dbReference type="Pfam" id="PF02223"/>
    </source>
</evidence>
<dbReference type="InterPro" id="IPR039430">
    <property type="entry name" value="Thymidylate_kin-like_dom"/>
</dbReference>
<feature type="domain" description="Thymidylate kinase-like" evidence="11">
    <location>
        <begin position="8"/>
        <end position="198"/>
    </location>
</feature>
<protein>
    <recommendedName>
        <fullName evidence="3 10">Thymidylate kinase</fullName>
        <ecNumber evidence="2 10">2.7.4.9</ecNumber>
    </recommendedName>
    <alternativeName>
        <fullName evidence="10">dTMP kinase</fullName>
    </alternativeName>
</protein>
<name>A0ABR8PEJ3_9LACO</name>
<dbReference type="PANTHER" id="PTHR10344">
    <property type="entry name" value="THYMIDYLATE KINASE"/>
    <property type="match status" value="1"/>
</dbReference>
<dbReference type="InterPro" id="IPR018095">
    <property type="entry name" value="Thymidylate_kin_CS"/>
</dbReference>
<feature type="binding site" evidence="10">
    <location>
        <begin position="10"/>
        <end position="17"/>
    </location>
    <ligand>
        <name>ATP</name>
        <dbReference type="ChEBI" id="CHEBI:30616"/>
    </ligand>
</feature>
<dbReference type="EC" id="2.7.4.9" evidence="2 10"/>
<dbReference type="Proteomes" id="UP000616837">
    <property type="component" value="Unassembled WGS sequence"/>
</dbReference>
<reference evidence="12 13" key="1">
    <citation type="submission" date="2020-08" db="EMBL/GenBank/DDBJ databases">
        <title>A Genomic Blueprint of the Chicken Gut Microbiome.</title>
        <authorList>
            <person name="Gilroy R."/>
            <person name="Ravi A."/>
            <person name="Getino M."/>
            <person name="Pursley I."/>
            <person name="Horton D.L."/>
            <person name="Alikhan N.-F."/>
            <person name="Baker D."/>
            <person name="Gharbi K."/>
            <person name="Hall N."/>
            <person name="Watson M."/>
            <person name="Adriaenssens E.M."/>
            <person name="Foster-Nyarko E."/>
            <person name="Jarju S."/>
            <person name="Secka A."/>
            <person name="Antonio M."/>
            <person name="Oren A."/>
            <person name="Chaudhuri R."/>
            <person name="La Ragione R.M."/>
            <person name="Hildebrand F."/>
            <person name="Pallen M.J."/>
        </authorList>
    </citation>
    <scope>NUCLEOTIDE SEQUENCE [LARGE SCALE GENOMIC DNA]</scope>
    <source>
        <strain evidence="12 13">Sa3CUN2</strain>
    </source>
</reference>
<comment type="caution">
    <text evidence="12">The sequence shown here is derived from an EMBL/GenBank/DDBJ whole genome shotgun (WGS) entry which is preliminary data.</text>
</comment>
<proteinExistence type="inferred from homology"/>
<dbReference type="Pfam" id="PF02223">
    <property type="entry name" value="Thymidylate_kin"/>
    <property type="match status" value="1"/>
</dbReference>
<dbReference type="GO" id="GO:0004798">
    <property type="term" value="F:dTMP kinase activity"/>
    <property type="evidence" value="ECO:0007669"/>
    <property type="project" value="UniProtKB-EC"/>
</dbReference>
<comment type="catalytic activity">
    <reaction evidence="9 10">
        <text>dTMP + ATP = dTDP + ADP</text>
        <dbReference type="Rhea" id="RHEA:13517"/>
        <dbReference type="ChEBI" id="CHEBI:30616"/>
        <dbReference type="ChEBI" id="CHEBI:58369"/>
        <dbReference type="ChEBI" id="CHEBI:63528"/>
        <dbReference type="ChEBI" id="CHEBI:456216"/>
        <dbReference type="EC" id="2.7.4.9"/>
    </reaction>
</comment>
<comment type="similarity">
    <text evidence="1 10">Belongs to the thymidylate kinase family.</text>
</comment>
<evidence type="ECO:0000256" key="1">
    <source>
        <dbReference type="ARBA" id="ARBA00009776"/>
    </source>
</evidence>
<evidence type="ECO:0000256" key="8">
    <source>
        <dbReference type="ARBA" id="ARBA00022840"/>
    </source>
</evidence>
<dbReference type="SUPFAM" id="SSF52540">
    <property type="entry name" value="P-loop containing nucleoside triphosphate hydrolases"/>
    <property type="match status" value="1"/>
</dbReference>
<dbReference type="PANTHER" id="PTHR10344:SF4">
    <property type="entry name" value="UMP-CMP KINASE 2, MITOCHONDRIAL"/>
    <property type="match status" value="1"/>
</dbReference>
<keyword evidence="8 10" id="KW-0067">ATP-binding</keyword>
<dbReference type="RefSeq" id="WP_191685015.1">
    <property type="nucleotide sequence ID" value="NZ_JACSQW010000028.1"/>
</dbReference>
<dbReference type="CDD" id="cd01672">
    <property type="entry name" value="TMPK"/>
    <property type="match status" value="1"/>
</dbReference>
<evidence type="ECO:0000256" key="7">
    <source>
        <dbReference type="ARBA" id="ARBA00022777"/>
    </source>
</evidence>
<keyword evidence="4 10" id="KW-0808">Transferase</keyword>
<accession>A0ABR8PEJ3</accession>
<keyword evidence="6 10" id="KW-0547">Nucleotide-binding</keyword>
<evidence type="ECO:0000256" key="4">
    <source>
        <dbReference type="ARBA" id="ARBA00022679"/>
    </source>
</evidence>
<organism evidence="12 13">
    <name type="scientific">Limosilactobacillus avistercoris</name>
    <dbReference type="NCBI Taxonomy" id="2762243"/>
    <lineage>
        <taxon>Bacteria</taxon>
        <taxon>Bacillati</taxon>
        <taxon>Bacillota</taxon>
        <taxon>Bacilli</taxon>
        <taxon>Lactobacillales</taxon>
        <taxon>Lactobacillaceae</taxon>
        <taxon>Limosilactobacillus</taxon>
    </lineage>
</organism>
<evidence type="ECO:0000256" key="5">
    <source>
        <dbReference type="ARBA" id="ARBA00022727"/>
    </source>
</evidence>
<sequence>MTGKFISFEGPDGAGKTSVISAVQADLERQLGKSRVMYTREPGGNHISEQIRRVLFDDQNTDMDGRTEALLFAAARRQHIVSEIIPGLKDGKVILCDRYVDSSIAYQGAGRHLGEKKIWDVNQFAIDGLLPDLTIYLDVESEIGLRRIAEHRADQVNRLDEEQLSFHKTVRESFLRLQRENSDRIKLIDASQPLAKVIADVKQTIHAKFNDLF</sequence>
<dbReference type="EMBL" id="JACSQW010000028">
    <property type="protein sequence ID" value="MBD7895688.1"/>
    <property type="molecule type" value="Genomic_DNA"/>
</dbReference>
<keyword evidence="7 10" id="KW-0418">Kinase</keyword>
<keyword evidence="5 10" id="KW-0545">Nucleotide biosynthesis</keyword>
<evidence type="ECO:0000313" key="13">
    <source>
        <dbReference type="Proteomes" id="UP000616837"/>
    </source>
</evidence>
<dbReference type="InterPro" id="IPR018094">
    <property type="entry name" value="Thymidylate_kinase"/>
</dbReference>
<evidence type="ECO:0000256" key="10">
    <source>
        <dbReference type="HAMAP-Rule" id="MF_00165"/>
    </source>
</evidence>
<evidence type="ECO:0000256" key="2">
    <source>
        <dbReference type="ARBA" id="ARBA00012980"/>
    </source>
</evidence>
<gene>
    <name evidence="10" type="primary">tmk</name>
    <name evidence="12" type="ORF">H9564_08330</name>
</gene>
<evidence type="ECO:0000256" key="6">
    <source>
        <dbReference type="ARBA" id="ARBA00022741"/>
    </source>
</evidence>
<dbReference type="PROSITE" id="PS01331">
    <property type="entry name" value="THYMIDYLATE_KINASE"/>
    <property type="match status" value="1"/>
</dbReference>
<evidence type="ECO:0000256" key="9">
    <source>
        <dbReference type="ARBA" id="ARBA00048743"/>
    </source>
</evidence>
<dbReference type="HAMAP" id="MF_00165">
    <property type="entry name" value="Thymidylate_kinase"/>
    <property type="match status" value="1"/>
</dbReference>
<comment type="function">
    <text evidence="10">Phosphorylation of dTMP to form dTDP in both de novo and salvage pathways of dTTP synthesis.</text>
</comment>
<evidence type="ECO:0000313" key="12">
    <source>
        <dbReference type="EMBL" id="MBD7895688.1"/>
    </source>
</evidence>